<feature type="domain" description="Reverse transcriptase" evidence="1">
    <location>
        <begin position="325"/>
        <end position="595"/>
    </location>
</feature>
<proteinExistence type="predicted"/>
<dbReference type="PROSITE" id="PS50878">
    <property type="entry name" value="RT_POL"/>
    <property type="match status" value="1"/>
</dbReference>
<dbReference type="InterPro" id="IPR044730">
    <property type="entry name" value="RNase_H-like_dom_plant"/>
</dbReference>
<dbReference type="Gene3D" id="3.60.10.10">
    <property type="entry name" value="Endonuclease/exonuclease/phosphatase"/>
    <property type="match status" value="1"/>
</dbReference>
<dbReference type="InterPro" id="IPR002156">
    <property type="entry name" value="RNaseH_domain"/>
</dbReference>
<organism evidence="2 3">
    <name type="scientific">Linum trigynum</name>
    <dbReference type="NCBI Taxonomy" id="586398"/>
    <lineage>
        <taxon>Eukaryota</taxon>
        <taxon>Viridiplantae</taxon>
        <taxon>Streptophyta</taxon>
        <taxon>Embryophyta</taxon>
        <taxon>Tracheophyta</taxon>
        <taxon>Spermatophyta</taxon>
        <taxon>Magnoliopsida</taxon>
        <taxon>eudicotyledons</taxon>
        <taxon>Gunneridae</taxon>
        <taxon>Pentapetalae</taxon>
        <taxon>rosids</taxon>
        <taxon>fabids</taxon>
        <taxon>Malpighiales</taxon>
        <taxon>Linaceae</taxon>
        <taxon>Linum</taxon>
    </lineage>
</organism>
<dbReference type="InterPro" id="IPR036691">
    <property type="entry name" value="Endo/exonu/phosph_ase_sf"/>
</dbReference>
<dbReference type="PANTHER" id="PTHR33116">
    <property type="entry name" value="REVERSE TRANSCRIPTASE ZINC-BINDING DOMAIN-CONTAINING PROTEIN-RELATED-RELATED"/>
    <property type="match status" value="1"/>
</dbReference>
<dbReference type="SUPFAM" id="SSF56219">
    <property type="entry name" value="DNase I-like"/>
    <property type="match status" value="1"/>
</dbReference>
<accession>A0AAV2DZ38</accession>
<dbReference type="GO" id="GO:0003676">
    <property type="term" value="F:nucleic acid binding"/>
    <property type="evidence" value="ECO:0007669"/>
    <property type="project" value="InterPro"/>
</dbReference>
<dbReference type="Pfam" id="PF00078">
    <property type="entry name" value="RVT_1"/>
    <property type="match status" value="1"/>
</dbReference>
<dbReference type="Proteomes" id="UP001497516">
    <property type="component" value="Chromosome 3"/>
</dbReference>
<dbReference type="SUPFAM" id="SSF56672">
    <property type="entry name" value="DNA/RNA polymerases"/>
    <property type="match status" value="1"/>
</dbReference>
<name>A0AAV2DZ38_9ROSI</name>
<dbReference type="InterPro" id="IPR043502">
    <property type="entry name" value="DNA/RNA_pol_sf"/>
</dbReference>
<evidence type="ECO:0000259" key="1">
    <source>
        <dbReference type="PROSITE" id="PS50878"/>
    </source>
</evidence>
<sequence length="1211" mass="138977">MARSLSLGNLVHDLGLFDPGFQGDPFTWTNRRMGAACIRERLDRALCSQNWQDRFPETLVKHFTDQGSDHRALLLSDKPYTRHSRPLFRFDARWADNPQVRAMVAYVWQENIEGTPMFRLWERLKKLRHLLYDWSRAGTTNSLRNIRTLQAEIERIKAIIPVNWEVVRDLEVELNRQWEAEEVYWQQKSRVHWLKKGDKNTSYFHTVTRTRRKKNFVERLQNDDGEWIADEKGKAEVATDFYRHLFTSENTVHNMRERVAALPIAQNVTPAMNNALTAVVLPEEVRKTVFAMGSKQAPGSDGFTGKFFKAFWDIVGPSVIDAVCSFFTTGKMLRGFNHTWLTLIPKVDTVESMRQLRPISLCQFVYKIITKILAERLACVLPKIVSEGQNAFIRERQIVENILLGHELMHYLKTKKRGKKGYMALKVDMEKAYDRVEWTFLLTILEKLGFSSVWVGWIQECLRSASFLVMMNGTPSVYFTASRGLRQGDPLSPLLFVLCTEGFATLLRKAISEKKLAGTKVAPRAPRISHLFFADDSYLFLRGTVTECENLMAVLNKYEELSGQRVNLAKSAVCFSHNITIPDQELLATIMGVGAVGVHDKYLGLPSLVARSKMETFRYLEEKLLARLQGWKQKTLSWAAKETLIKSVAMALPLHVMSCFKLPLSLCRLLDKHVARFWWGCSEDHSKVQWVSWRDMCRSKHDGGMGFRHFELFNQALLAKIGWRILCEPQSLLAQVYKGKYFPQGNFLSATARSRPSWGWQSILFGRRLLEMGLRWHIGNGRSASMLFSTWVPQNQFEPLRYNPGVLPTGGDPTVAELICPGEGRWCDHALSQWFDPATCRNIKAIPLPRANMEDRLIWYGTADGVFSVKSAYHLAVALEQRRGRRKARVDLMDRTRWIRLWEANIPPKLKVFVWQIFRRIIPTTEALIERKVQVHPRCPVCWEATETPEHLFLDCPVARALWGAAGLEHIGEGLPRHTFPLFLKRVMALVHQPDLFMAIVAILWRIWRSRNWVVFEGKQYRVDALMRQFSQQFEEWVRLPVDKPVWGPAGAGVHLAAQVDSPAVVICGWDEATRRGSHSAGGVVLMTPNRDILMATGMQFPVIDDPLVVELLVLREAVLWCLSRGLLSVRFEGDSKVVIDKIQAADTRDSRLGAVLAEVLYYFTCNPGFSVRFIGRGNNRVAHLVARKALSLYPNMNRSYDFQTWLLSRV</sequence>
<dbReference type="CDD" id="cd01650">
    <property type="entry name" value="RT_nLTR_like"/>
    <property type="match status" value="1"/>
</dbReference>
<dbReference type="CDD" id="cd06222">
    <property type="entry name" value="RNase_H_like"/>
    <property type="match status" value="1"/>
</dbReference>
<dbReference type="GO" id="GO:0004523">
    <property type="term" value="F:RNA-DNA hybrid ribonuclease activity"/>
    <property type="evidence" value="ECO:0007669"/>
    <property type="project" value="InterPro"/>
</dbReference>
<dbReference type="AlphaFoldDB" id="A0AAV2DZ38"/>
<dbReference type="PANTHER" id="PTHR33116:SF86">
    <property type="entry name" value="REVERSE TRANSCRIPTASE DOMAIN-CONTAINING PROTEIN"/>
    <property type="match status" value="1"/>
</dbReference>
<dbReference type="InterPro" id="IPR000477">
    <property type="entry name" value="RT_dom"/>
</dbReference>
<dbReference type="InterPro" id="IPR026960">
    <property type="entry name" value="RVT-Znf"/>
</dbReference>
<dbReference type="EMBL" id="OZ034816">
    <property type="protein sequence ID" value="CAL1378948.1"/>
    <property type="molecule type" value="Genomic_DNA"/>
</dbReference>
<dbReference type="Pfam" id="PF13456">
    <property type="entry name" value="RVT_3"/>
    <property type="match status" value="1"/>
</dbReference>
<reference evidence="2 3" key="1">
    <citation type="submission" date="2024-04" db="EMBL/GenBank/DDBJ databases">
        <authorList>
            <person name="Fracassetti M."/>
        </authorList>
    </citation>
    <scope>NUCLEOTIDE SEQUENCE [LARGE SCALE GENOMIC DNA]</scope>
</reference>
<evidence type="ECO:0000313" key="2">
    <source>
        <dbReference type="EMBL" id="CAL1378948.1"/>
    </source>
</evidence>
<keyword evidence="3" id="KW-1185">Reference proteome</keyword>
<gene>
    <name evidence="2" type="ORF">LTRI10_LOCUS20496</name>
</gene>
<protein>
    <recommendedName>
        <fullName evidence="1">Reverse transcriptase domain-containing protein</fullName>
    </recommendedName>
</protein>
<evidence type="ECO:0000313" key="3">
    <source>
        <dbReference type="Proteomes" id="UP001497516"/>
    </source>
</evidence>
<dbReference type="Pfam" id="PF13966">
    <property type="entry name" value="zf-RVT"/>
    <property type="match status" value="1"/>
</dbReference>